<dbReference type="Pfam" id="PF00027">
    <property type="entry name" value="cNMP_binding"/>
    <property type="match status" value="1"/>
</dbReference>
<dbReference type="PANTHER" id="PTHR24567:SF26">
    <property type="entry name" value="REGULATORY PROTEIN YEIL"/>
    <property type="match status" value="1"/>
</dbReference>
<dbReference type="SMART" id="SM00100">
    <property type="entry name" value="cNMP"/>
    <property type="match status" value="1"/>
</dbReference>
<dbReference type="PANTHER" id="PTHR24567">
    <property type="entry name" value="CRP FAMILY TRANSCRIPTIONAL REGULATORY PROTEIN"/>
    <property type="match status" value="1"/>
</dbReference>
<dbReference type="EMBL" id="JALKCH010000002">
    <property type="protein sequence ID" value="MCK0195891.1"/>
    <property type="molecule type" value="Genomic_DNA"/>
</dbReference>
<dbReference type="InterPro" id="IPR000595">
    <property type="entry name" value="cNMP-bd_dom"/>
</dbReference>
<dbReference type="InterPro" id="IPR036390">
    <property type="entry name" value="WH_DNA-bd_sf"/>
</dbReference>
<proteinExistence type="predicted"/>
<dbReference type="CDD" id="cd00038">
    <property type="entry name" value="CAP_ED"/>
    <property type="match status" value="1"/>
</dbReference>
<evidence type="ECO:0000256" key="3">
    <source>
        <dbReference type="ARBA" id="ARBA00023163"/>
    </source>
</evidence>
<evidence type="ECO:0000256" key="1">
    <source>
        <dbReference type="ARBA" id="ARBA00023015"/>
    </source>
</evidence>
<gene>
    <name evidence="6" type="ORF">MWN34_03100</name>
</gene>
<evidence type="ECO:0000259" key="5">
    <source>
        <dbReference type="PROSITE" id="PS51063"/>
    </source>
</evidence>
<evidence type="ECO:0000313" key="6">
    <source>
        <dbReference type="EMBL" id="MCK0195891.1"/>
    </source>
</evidence>
<keyword evidence="1" id="KW-0805">Transcription regulation</keyword>
<dbReference type="InterPro" id="IPR018490">
    <property type="entry name" value="cNMP-bd_dom_sf"/>
</dbReference>
<dbReference type="InterPro" id="IPR036388">
    <property type="entry name" value="WH-like_DNA-bd_sf"/>
</dbReference>
<dbReference type="SUPFAM" id="SSF46785">
    <property type="entry name" value="Winged helix' DNA-binding domain"/>
    <property type="match status" value="1"/>
</dbReference>
<dbReference type="Pfam" id="PF13545">
    <property type="entry name" value="HTH_Crp_2"/>
    <property type="match status" value="1"/>
</dbReference>
<organism evidence="6 7">
    <name type="scientific">Ancylobacter crimeensis</name>
    <dbReference type="NCBI Taxonomy" id="2579147"/>
    <lineage>
        <taxon>Bacteria</taxon>
        <taxon>Pseudomonadati</taxon>
        <taxon>Pseudomonadota</taxon>
        <taxon>Alphaproteobacteria</taxon>
        <taxon>Hyphomicrobiales</taxon>
        <taxon>Xanthobacteraceae</taxon>
        <taxon>Ancylobacter</taxon>
    </lineage>
</organism>
<dbReference type="Gene3D" id="2.60.120.10">
    <property type="entry name" value="Jelly Rolls"/>
    <property type="match status" value="1"/>
</dbReference>
<accession>A0ABT0D7H1</accession>
<name>A0ABT0D7H1_9HYPH</name>
<dbReference type="SUPFAM" id="SSF51206">
    <property type="entry name" value="cAMP-binding domain-like"/>
    <property type="match status" value="1"/>
</dbReference>
<keyword evidence="2" id="KW-0238">DNA-binding</keyword>
<dbReference type="PROSITE" id="PS50042">
    <property type="entry name" value="CNMP_BINDING_3"/>
    <property type="match status" value="1"/>
</dbReference>
<dbReference type="InterPro" id="IPR050397">
    <property type="entry name" value="Env_Response_Regulators"/>
</dbReference>
<keyword evidence="3" id="KW-0804">Transcription</keyword>
<dbReference type="PROSITE" id="PS51063">
    <property type="entry name" value="HTH_CRP_2"/>
    <property type="match status" value="1"/>
</dbReference>
<dbReference type="Proteomes" id="UP001203284">
    <property type="component" value="Unassembled WGS sequence"/>
</dbReference>
<evidence type="ECO:0000256" key="2">
    <source>
        <dbReference type="ARBA" id="ARBA00023125"/>
    </source>
</evidence>
<dbReference type="InterPro" id="IPR012318">
    <property type="entry name" value="HTH_CRP"/>
</dbReference>
<sequence length="243" mass="27631">MRVRCFECPLRRRRAFKPKTETEVGFLDALKRDHLSVPPGTELIQQGQEDADLYTLFSGWAFRFKTLPDGRRQILHFLLPGDFIGLQGAMFDASLHGVETLTDAEFCVFPRRRVWSLFEQVPQLAFEVSWLGAHEESMVDENLVSVGLRNAGERVAALILMLHRRCRTLDLVAPDNSIPFPLNQGHIADALGLSLVHTNKTIARLRRLGLFAQSNGRLTLLNPKVMERLAQYYEDEPAPRPII</sequence>
<dbReference type="RefSeq" id="WP_247026331.1">
    <property type="nucleotide sequence ID" value="NZ_JALKCH010000002.1"/>
</dbReference>
<dbReference type="Gene3D" id="1.10.10.10">
    <property type="entry name" value="Winged helix-like DNA-binding domain superfamily/Winged helix DNA-binding domain"/>
    <property type="match status" value="1"/>
</dbReference>
<feature type="domain" description="Cyclic nucleotide-binding" evidence="4">
    <location>
        <begin position="26"/>
        <end position="92"/>
    </location>
</feature>
<feature type="domain" description="HTH crp-type" evidence="5">
    <location>
        <begin position="149"/>
        <end position="224"/>
    </location>
</feature>
<evidence type="ECO:0000259" key="4">
    <source>
        <dbReference type="PROSITE" id="PS50042"/>
    </source>
</evidence>
<protein>
    <submittedName>
        <fullName evidence="6">Crp/Fnr family transcriptional regulator</fullName>
    </submittedName>
</protein>
<keyword evidence="7" id="KW-1185">Reference proteome</keyword>
<comment type="caution">
    <text evidence="6">The sequence shown here is derived from an EMBL/GenBank/DDBJ whole genome shotgun (WGS) entry which is preliminary data.</text>
</comment>
<reference evidence="6 7" key="1">
    <citation type="submission" date="2022-04" db="EMBL/GenBank/DDBJ databases">
        <authorList>
            <person name="Grouzdev D.S."/>
            <person name="Pantiukh K.S."/>
            <person name="Krutkina M.S."/>
        </authorList>
    </citation>
    <scope>NUCLEOTIDE SEQUENCE [LARGE SCALE GENOMIC DNA]</scope>
    <source>
        <strain evidence="6 7">6x-1</strain>
    </source>
</reference>
<dbReference type="InterPro" id="IPR014710">
    <property type="entry name" value="RmlC-like_jellyroll"/>
</dbReference>
<evidence type="ECO:0000313" key="7">
    <source>
        <dbReference type="Proteomes" id="UP001203284"/>
    </source>
</evidence>